<dbReference type="InterPro" id="IPR029062">
    <property type="entry name" value="Class_I_gatase-like"/>
</dbReference>
<evidence type="ECO:0000256" key="1">
    <source>
        <dbReference type="ARBA" id="ARBA00010233"/>
    </source>
</evidence>
<dbReference type="Pfam" id="PF17676">
    <property type="entry name" value="Peptidase_S66C"/>
    <property type="match status" value="1"/>
</dbReference>
<accession>A0ABX7E276</accession>
<dbReference type="InterPro" id="IPR027478">
    <property type="entry name" value="LdcA_N"/>
</dbReference>
<dbReference type="InterPro" id="IPR003507">
    <property type="entry name" value="S66_fam"/>
</dbReference>
<keyword evidence="2" id="KW-0121">Carboxypeptidase</keyword>
<feature type="domain" description="LD-carboxypeptidase C-terminal" evidence="7">
    <location>
        <begin position="178"/>
        <end position="294"/>
    </location>
</feature>
<dbReference type="PANTHER" id="PTHR30237:SF2">
    <property type="entry name" value="MUREIN TETRAPEPTIDE CARBOXYPEPTIDASE"/>
    <property type="match status" value="1"/>
</dbReference>
<dbReference type="Proteomes" id="UP000595691">
    <property type="component" value="Chromosome"/>
</dbReference>
<evidence type="ECO:0000256" key="3">
    <source>
        <dbReference type="ARBA" id="ARBA00022670"/>
    </source>
</evidence>
<proteinExistence type="inferred from homology"/>
<reference evidence="8 9" key="1">
    <citation type="submission" date="2020-11" db="EMBL/GenBank/DDBJ databases">
        <title>Taxonomic evaluation of the Bacillus sporothermodurans group of bacteria based on whole genome sequences.</title>
        <authorList>
            <person name="Fiedler G."/>
            <person name="Herbstmann A.-D."/>
            <person name="Doll E."/>
            <person name="Wenning M."/>
            <person name="Brinks E."/>
            <person name="Kabisch J."/>
            <person name="Breitenwieser F."/>
            <person name="Lappann M."/>
            <person name="Boehnlein C."/>
            <person name="Franz C."/>
        </authorList>
    </citation>
    <scope>NUCLEOTIDE SEQUENCE [LARGE SCALE GENOMIC DNA]</scope>
    <source>
        <strain evidence="8 9">JCM 19841</strain>
    </source>
</reference>
<protein>
    <submittedName>
        <fullName evidence="8">LD-carboxypeptidase</fullName>
    </submittedName>
</protein>
<dbReference type="Gene3D" id="3.50.30.60">
    <property type="entry name" value="LD-carboxypeptidase A C-terminal domain-like"/>
    <property type="match status" value="1"/>
</dbReference>
<organism evidence="8 9">
    <name type="scientific">Heyndrickxia vini</name>
    <dbReference type="NCBI Taxonomy" id="1476025"/>
    <lineage>
        <taxon>Bacteria</taxon>
        <taxon>Bacillati</taxon>
        <taxon>Bacillota</taxon>
        <taxon>Bacilli</taxon>
        <taxon>Bacillales</taxon>
        <taxon>Bacillaceae</taxon>
        <taxon>Heyndrickxia</taxon>
    </lineage>
</organism>
<evidence type="ECO:0000259" key="6">
    <source>
        <dbReference type="Pfam" id="PF02016"/>
    </source>
</evidence>
<dbReference type="InterPro" id="IPR040921">
    <property type="entry name" value="Peptidase_S66C"/>
</dbReference>
<dbReference type="PANTHER" id="PTHR30237">
    <property type="entry name" value="MURAMOYLTETRAPEPTIDE CARBOXYPEPTIDASE"/>
    <property type="match status" value="1"/>
</dbReference>
<dbReference type="CDD" id="cd07025">
    <property type="entry name" value="Peptidase_S66"/>
    <property type="match status" value="1"/>
</dbReference>
<evidence type="ECO:0000256" key="4">
    <source>
        <dbReference type="ARBA" id="ARBA00022801"/>
    </source>
</evidence>
<evidence type="ECO:0000313" key="9">
    <source>
        <dbReference type="Proteomes" id="UP000595691"/>
    </source>
</evidence>
<evidence type="ECO:0000313" key="8">
    <source>
        <dbReference type="EMBL" id="QQZ09364.1"/>
    </source>
</evidence>
<comment type="similarity">
    <text evidence="1">Belongs to the peptidase S66 family.</text>
</comment>
<keyword evidence="9" id="KW-1185">Reference proteome</keyword>
<dbReference type="Gene3D" id="3.40.50.10740">
    <property type="entry name" value="Class I glutamine amidotransferase-like"/>
    <property type="match status" value="1"/>
</dbReference>
<dbReference type="RefSeq" id="WP_202778373.1">
    <property type="nucleotide sequence ID" value="NZ_CP065425.1"/>
</dbReference>
<evidence type="ECO:0000259" key="7">
    <source>
        <dbReference type="Pfam" id="PF17676"/>
    </source>
</evidence>
<evidence type="ECO:0000256" key="2">
    <source>
        <dbReference type="ARBA" id="ARBA00022645"/>
    </source>
</evidence>
<keyword evidence="5" id="KW-0720">Serine protease</keyword>
<dbReference type="SUPFAM" id="SSF141986">
    <property type="entry name" value="LD-carboxypeptidase A C-terminal domain-like"/>
    <property type="match status" value="1"/>
</dbReference>
<name>A0ABX7E276_9BACI</name>
<dbReference type="SUPFAM" id="SSF52317">
    <property type="entry name" value="Class I glutamine amidotransferase-like"/>
    <property type="match status" value="1"/>
</dbReference>
<dbReference type="PIRSF" id="PIRSF028757">
    <property type="entry name" value="LD-carboxypeptidase"/>
    <property type="match status" value="1"/>
</dbReference>
<evidence type="ECO:0000256" key="5">
    <source>
        <dbReference type="ARBA" id="ARBA00022825"/>
    </source>
</evidence>
<keyword evidence="4" id="KW-0378">Hydrolase</keyword>
<dbReference type="Pfam" id="PF02016">
    <property type="entry name" value="Peptidase_S66"/>
    <property type="match status" value="1"/>
</dbReference>
<keyword evidence="3" id="KW-0645">Protease</keyword>
<feature type="domain" description="LD-carboxypeptidase N-terminal" evidence="6">
    <location>
        <begin position="13"/>
        <end position="130"/>
    </location>
</feature>
<sequence length="310" mass="33974">MQKGKTLKFGDTIGLIAPASPTKRDRTLKAIETIERLGFHVIAGNSCFQELGGYLAGTPKSRATDLNSMFKNDRVDAILCIRGGYGTPQLLTYVDYEMIAENPKLFIGYSDITALHIALMQKSHLATIHGPMAASDLIDADDFTKQALLRTVMDHHPLGKLMNPNKENMCSMVDGEATGEIVGGNLSLICALLGTPYELDTKGKLLFLEDIDEEPYKVDRMLTQLKLAGKLTDAAGIILGSWTNCESKTDPNGYTLMDVFKNILIPTNKPIIYNVFAGHCKTKLTLPLGVKARVDATNRHLIIEESITCN</sequence>
<gene>
    <name evidence="8" type="ORF">I5776_20795</name>
</gene>
<dbReference type="EMBL" id="CP065425">
    <property type="protein sequence ID" value="QQZ09364.1"/>
    <property type="molecule type" value="Genomic_DNA"/>
</dbReference>
<dbReference type="InterPro" id="IPR040449">
    <property type="entry name" value="Peptidase_S66_N"/>
</dbReference>
<dbReference type="InterPro" id="IPR027461">
    <property type="entry name" value="Carboxypeptidase_A_C_sf"/>
</dbReference>